<dbReference type="Pfam" id="PF02701">
    <property type="entry name" value="Zn_ribbon_Dof"/>
    <property type="match status" value="1"/>
</dbReference>
<dbReference type="PROSITE" id="PS50884">
    <property type="entry name" value="ZF_DOF_2"/>
    <property type="match status" value="1"/>
</dbReference>
<accession>A0AAD5DAH3</accession>
<keyword evidence="3" id="KW-0862">Zinc</keyword>
<dbReference type="PANTHER" id="PTHR31089:SF1">
    <property type="entry name" value="CYCLIC DOF FACTOR 3"/>
    <property type="match status" value="1"/>
</dbReference>
<keyword evidence="1" id="KW-0479">Metal-binding</keyword>
<evidence type="ECO:0000259" key="10">
    <source>
        <dbReference type="PROSITE" id="PS50884"/>
    </source>
</evidence>
<dbReference type="EMBL" id="JAMZMK010003062">
    <property type="protein sequence ID" value="KAI7754550.1"/>
    <property type="molecule type" value="Genomic_DNA"/>
</dbReference>
<keyword evidence="2 8" id="KW-0863">Zinc-finger</keyword>
<dbReference type="GO" id="GO:0003700">
    <property type="term" value="F:DNA-binding transcription factor activity"/>
    <property type="evidence" value="ECO:0007669"/>
    <property type="project" value="InterPro"/>
</dbReference>
<evidence type="ECO:0000256" key="9">
    <source>
        <dbReference type="SAM" id="MobiDB-lite"/>
    </source>
</evidence>
<evidence type="ECO:0000256" key="4">
    <source>
        <dbReference type="ARBA" id="ARBA00023015"/>
    </source>
</evidence>
<dbReference type="GO" id="GO:0003677">
    <property type="term" value="F:DNA binding"/>
    <property type="evidence" value="ECO:0007669"/>
    <property type="project" value="UniProtKB-UniRule"/>
</dbReference>
<evidence type="ECO:0000256" key="5">
    <source>
        <dbReference type="ARBA" id="ARBA00023125"/>
    </source>
</evidence>
<feature type="compositionally biased region" description="Polar residues" evidence="9">
    <location>
        <begin position="45"/>
        <end position="54"/>
    </location>
</feature>
<name>A0AAD5DAH3_AMBAR</name>
<dbReference type="InterPro" id="IPR045174">
    <property type="entry name" value="Dof"/>
</dbReference>
<dbReference type="GO" id="GO:0008270">
    <property type="term" value="F:zinc ion binding"/>
    <property type="evidence" value="ECO:0007669"/>
    <property type="project" value="UniProtKB-KW"/>
</dbReference>
<dbReference type="PANTHER" id="PTHR31089">
    <property type="entry name" value="CYCLIC DOF FACTOR 2"/>
    <property type="match status" value="1"/>
</dbReference>
<dbReference type="InterPro" id="IPR003851">
    <property type="entry name" value="Znf_Dof"/>
</dbReference>
<dbReference type="AlphaFoldDB" id="A0AAD5DAH3"/>
<comment type="caution">
    <text evidence="11">The sequence shown here is derived from an EMBL/GenBank/DDBJ whole genome shotgun (WGS) entry which is preliminary data.</text>
</comment>
<keyword evidence="6" id="KW-0804">Transcription</keyword>
<evidence type="ECO:0000313" key="12">
    <source>
        <dbReference type="Proteomes" id="UP001206925"/>
    </source>
</evidence>
<protein>
    <recommendedName>
        <fullName evidence="10">Dof-type domain-containing protein</fullName>
    </recommendedName>
</protein>
<evidence type="ECO:0000256" key="1">
    <source>
        <dbReference type="ARBA" id="ARBA00022723"/>
    </source>
</evidence>
<keyword evidence="5 8" id="KW-0238">DNA-binding</keyword>
<evidence type="ECO:0000256" key="3">
    <source>
        <dbReference type="ARBA" id="ARBA00022833"/>
    </source>
</evidence>
<feature type="region of interest" description="Disordered" evidence="9">
    <location>
        <begin position="1"/>
        <end position="116"/>
    </location>
</feature>
<feature type="domain" description="Dof-type" evidence="10">
    <location>
        <begin position="117"/>
        <end position="171"/>
    </location>
</feature>
<reference evidence="11" key="1">
    <citation type="submission" date="2022-06" db="EMBL/GenBank/DDBJ databases">
        <title>Uncovering the hologenomic basis of an extraordinary plant invasion.</title>
        <authorList>
            <person name="Bieker V.C."/>
            <person name="Martin M.D."/>
            <person name="Gilbert T."/>
            <person name="Hodgins K."/>
            <person name="Battlay P."/>
            <person name="Petersen B."/>
            <person name="Wilson J."/>
        </authorList>
    </citation>
    <scope>NUCLEOTIDE SEQUENCE</scope>
    <source>
        <strain evidence="11">AA19_3_7</strain>
        <tissue evidence="11">Leaf</tissue>
    </source>
</reference>
<evidence type="ECO:0000256" key="8">
    <source>
        <dbReference type="PROSITE-ProRule" id="PRU00071"/>
    </source>
</evidence>
<dbReference type="PROSITE" id="PS01361">
    <property type="entry name" value="ZF_DOF_1"/>
    <property type="match status" value="1"/>
</dbReference>
<proteinExistence type="predicted"/>
<comment type="subcellular location">
    <subcellularLocation>
        <location evidence="8">Nucleus</location>
    </subcellularLocation>
</comment>
<feature type="region of interest" description="Disordered" evidence="9">
    <location>
        <begin position="263"/>
        <end position="284"/>
    </location>
</feature>
<keyword evidence="7 8" id="KW-0539">Nucleus</keyword>
<keyword evidence="4" id="KW-0805">Transcription regulation</keyword>
<keyword evidence="12" id="KW-1185">Reference proteome</keyword>
<organism evidence="11 12">
    <name type="scientific">Ambrosia artemisiifolia</name>
    <name type="common">Common ragweed</name>
    <dbReference type="NCBI Taxonomy" id="4212"/>
    <lineage>
        <taxon>Eukaryota</taxon>
        <taxon>Viridiplantae</taxon>
        <taxon>Streptophyta</taxon>
        <taxon>Embryophyta</taxon>
        <taxon>Tracheophyta</taxon>
        <taxon>Spermatophyta</taxon>
        <taxon>Magnoliopsida</taxon>
        <taxon>eudicotyledons</taxon>
        <taxon>Gunneridae</taxon>
        <taxon>Pentapetalae</taxon>
        <taxon>asterids</taxon>
        <taxon>campanulids</taxon>
        <taxon>Asterales</taxon>
        <taxon>Asteraceae</taxon>
        <taxon>Asteroideae</taxon>
        <taxon>Heliantheae alliance</taxon>
        <taxon>Heliantheae</taxon>
        <taxon>Ambrosia</taxon>
    </lineage>
</organism>
<evidence type="ECO:0000256" key="2">
    <source>
        <dbReference type="ARBA" id="ARBA00022771"/>
    </source>
</evidence>
<feature type="compositionally biased region" description="Polar residues" evidence="9">
    <location>
        <begin position="20"/>
        <end position="31"/>
    </location>
</feature>
<feature type="compositionally biased region" description="Basic and acidic residues" evidence="9">
    <location>
        <begin position="62"/>
        <end position="86"/>
    </location>
</feature>
<evidence type="ECO:0000256" key="6">
    <source>
        <dbReference type="ARBA" id="ARBA00023163"/>
    </source>
</evidence>
<sequence length="355" mass="39177">MEDPGIKLFGKKIVLPGISKRTSLPVISSAATDEPEPTGSGGTKESGSDNTVGHTCSEDDEKVDRAAAEKDEQKANCSETKSESDNPKTPSIDEDEETKNESTNPQKKTLKKPDKILPCPRCTSMDTKFCYFNNYNVNQPRHFCKSCQRYWTAGGAMRTMAVGAGRRKNKNSASHPRYITISQESVTISDPVPEHIQDKNAFHSKVHSIPGTAASWPYVPVPIPIPIPAICPPMPIYPSTYWSCIPFLPPSTPRITDSILGKRSRDESVMQSNECDDESKKQNNSVLIPKTLRIDDPDEAAKSSIWATLGIRNENFKAFQEKSIEKKKHHEATASPAHQANPAAFSRSICFQETA</sequence>
<dbReference type="GO" id="GO:0005634">
    <property type="term" value="C:nucleus"/>
    <property type="evidence" value="ECO:0007669"/>
    <property type="project" value="UniProtKB-SubCell"/>
</dbReference>
<evidence type="ECO:0000313" key="11">
    <source>
        <dbReference type="EMBL" id="KAI7754550.1"/>
    </source>
</evidence>
<gene>
    <name evidence="11" type="ORF">M8C21_028158</name>
</gene>
<dbReference type="Proteomes" id="UP001206925">
    <property type="component" value="Unassembled WGS sequence"/>
</dbReference>
<evidence type="ECO:0000256" key="7">
    <source>
        <dbReference type="ARBA" id="ARBA00023242"/>
    </source>
</evidence>